<gene>
    <name evidence="2" type="ORF">POM88_032400</name>
</gene>
<protein>
    <submittedName>
        <fullName evidence="2">Uncharacterized protein</fullName>
    </submittedName>
</protein>
<reference evidence="2" key="2">
    <citation type="submission" date="2023-05" db="EMBL/GenBank/DDBJ databases">
        <authorList>
            <person name="Schelkunov M.I."/>
        </authorList>
    </citation>
    <scope>NUCLEOTIDE SEQUENCE</scope>
    <source>
        <strain evidence="2">Hsosn_3</strain>
        <tissue evidence="2">Leaf</tissue>
    </source>
</reference>
<dbReference type="Proteomes" id="UP001237642">
    <property type="component" value="Unassembled WGS sequence"/>
</dbReference>
<proteinExistence type="predicted"/>
<dbReference type="AlphaFoldDB" id="A0AAD8HZ77"/>
<sequence>MDQTPTLESLTEEFIDEFLYDDTEDDRILELYHERHGQSSRSMPRKNERDTYATQFGPLPTYDDAKNGSSQPNLGEEPPVQYELYIQKTIQIRDKRTHRQLQNDLVEHISQFHNNR</sequence>
<accession>A0AAD8HZ77</accession>
<organism evidence="2 3">
    <name type="scientific">Heracleum sosnowskyi</name>
    <dbReference type="NCBI Taxonomy" id="360622"/>
    <lineage>
        <taxon>Eukaryota</taxon>
        <taxon>Viridiplantae</taxon>
        <taxon>Streptophyta</taxon>
        <taxon>Embryophyta</taxon>
        <taxon>Tracheophyta</taxon>
        <taxon>Spermatophyta</taxon>
        <taxon>Magnoliopsida</taxon>
        <taxon>eudicotyledons</taxon>
        <taxon>Gunneridae</taxon>
        <taxon>Pentapetalae</taxon>
        <taxon>asterids</taxon>
        <taxon>campanulids</taxon>
        <taxon>Apiales</taxon>
        <taxon>Apiaceae</taxon>
        <taxon>Apioideae</taxon>
        <taxon>apioid superclade</taxon>
        <taxon>Tordylieae</taxon>
        <taxon>Tordyliinae</taxon>
        <taxon>Heracleum</taxon>
    </lineage>
</organism>
<evidence type="ECO:0000256" key="1">
    <source>
        <dbReference type="SAM" id="MobiDB-lite"/>
    </source>
</evidence>
<keyword evidence="3" id="KW-1185">Reference proteome</keyword>
<name>A0AAD8HZ77_9APIA</name>
<evidence type="ECO:0000313" key="3">
    <source>
        <dbReference type="Proteomes" id="UP001237642"/>
    </source>
</evidence>
<reference evidence="2" key="1">
    <citation type="submission" date="2023-02" db="EMBL/GenBank/DDBJ databases">
        <title>Genome of toxic invasive species Heracleum sosnowskyi carries increased number of genes despite the absence of recent whole-genome duplications.</title>
        <authorList>
            <person name="Schelkunov M."/>
            <person name="Shtratnikova V."/>
            <person name="Makarenko M."/>
            <person name="Klepikova A."/>
            <person name="Omelchenko D."/>
            <person name="Novikova G."/>
            <person name="Obukhova E."/>
            <person name="Bogdanov V."/>
            <person name="Penin A."/>
            <person name="Logacheva M."/>
        </authorList>
    </citation>
    <scope>NUCLEOTIDE SEQUENCE</scope>
    <source>
        <strain evidence="2">Hsosn_3</strain>
        <tissue evidence="2">Leaf</tissue>
    </source>
</reference>
<comment type="caution">
    <text evidence="2">The sequence shown here is derived from an EMBL/GenBank/DDBJ whole genome shotgun (WGS) entry which is preliminary data.</text>
</comment>
<evidence type="ECO:0000313" key="2">
    <source>
        <dbReference type="EMBL" id="KAK1376207.1"/>
    </source>
</evidence>
<feature type="region of interest" description="Disordered" evidence="1">
    <location>
        <begin position="33"/>
        <end position="78"/>
    </location>
</feature>
<dbReference type="EMBL" id="JAUIZM010000007">
    <property type="protein sequence ID" value="KAK1376207.1"/>
    <property type="molecule type" value="Genomic_DNA"/>
</dbReference>